<keyword evidence="3" id="KW-1185">Reference proteome</keyword>
<keyword evidence="2" id="KW-0808">Transferase</keyword>
<dbReference type="GO" id="GO:0003964">
    <property type="term" value="F:RNA-directed DNA polymerase activity"/>
    <property type="evidence" value="ECO:0007669"/>
    <property type="project" value="UniProtKB-KW"/>
</dbReference>
<dbReference type="PaxDb" id="67767-A0A0J7K9E7"/>
<evidence type="ECO:0000313" key="3">
    <source>
        <dbReference type="Proteomes" id="UP000036403"/>
    </source>
</evidence>
<name>A0A0J7K9E7_LASNI</name>
<feature type="domain" description="Endonuclease/exonuclease/phosphatase" evidence="1">
    <location>
        <begin position="103"/>
        <end position="163"/>
    </location>
</feature>
<evidence type="ECO:0000259" key="1">
    <source>
        <dbReference type="Pfam" id="PF14529"/>
    </source>
</evidence>
<gene>
    <name evidence="2" type="ORF">RF55_13906</name>
</gene>
<keyword evidence="2" id="KW-0548">Nucleotidyltransferase</keyword>
<evidence type="ECO:0000313" key="2">
    <source>
        <dbReference type="EMBL" id="KMQ86962.1"/>
    </source>
</evidence>
<accession>A0A0J7K9E7</accession>
<proteinExistence type="predicted"/>
<dbReference type="Pfam" id="PF14529">
    <property type="entry name" value="Exo_endo_phos_2"/>
    <property type="match status" value="1"/>
</dbReference>
<sequence length="241" mass="26854">MVQDQLEGRDHKHRLGSDLCTADRKGNVNRSAPSLDLMVHSARELGSGLLLVSEPNHIPDSPGWFASLDHSAAIFVDANLTRLRCTMAVRGSRFVAVNCGPYLVISLYAPPSIGLIEFNALLDELSGAISSRVEKVILTGDFNAKASTWGARVTDRRGLLLTSSDLFRASLNWRAGNPTLEDPMDITQVVRWLDSSMEEACDVAAPRIGLRRPRRKAYWWCESVADLRHQCIRARRCWQRA</sequence>
<protein>
    <submittedName>
        <fullName evidence="2">Reverse transcriptase</fullName>
    </submittedName>
</protein>
<dbReference type="EMBL" id="LBMM01011216">
    <property type="protein sequence ID" value="KMQ86962.1"/>
    <property type="molecule type" value="Genomic_DNA"/>
</dbReference>
<dbReference type="SUPFAM" id="SSF56219">
    <property type="entry name" value="DNase I-like"/>
    <property type="match status" value="1"/>
</dbReference>
<dbReference type="Gene3D" id="3.60.10.10">
    <property type="entry name" value="Endonuclease/exonuclease/phosphatase"/>
    <property type="match status" value="1"/>
</dbReference>
<dbReference type="InterPro" id="IPR036691">
    <property type="entry name" value="Endo/exonu/phosph_ase_sf"/>
</dbReference>
<reference evidence="2 3" key="1">
    <citation type="submission" date="2015-04" db="EMBL/GenBank/DDBJ databases">
        <title>Lasius niger genome sequencing.</title>
        <authorList>
            <person name="Konorov E.A."/>
            <person name="Nikitin M.A."/>
            <person name="Kirill M.V."/>
            <person name="Chang P."/>
        </authorList>
    </citation>
    <scope>NUCLEOTIDE SEQUENCE [LARGE SCALE GENOMIC DNA]</scope>
    <source>
        <tissue evidence="2">Whole</tissue>
    </source>
</reference>
<dbReference type="Proteomes" id="UP000036403">
    <property type="component" value="Unassembled WGS sequence"/>
</dbReference>
<dbReference type="InterPro" id="IPR005135">
    <property type="entry name" value="Endo/exonuclease/phosphatase"/>
</dbReference>
<feature type="non-terminal residue" evidence="2">
    <location>
        <position position="241"/>
    </location>
</feature>
<dbReference type="OrthoDB" id="7555219at2759"/>
<comment type="caution">
    <text evidence="2">The sequence shown here is derived from an EMBL/GenBank/DDBJ whole genome shotgun (WGS) entry which is preliminary data.</text>
</comment>
<organism evidence="2 3">
    <name type="scientific">Lasius niger</name>
    <name type="common">Black garden ant</name>
    <dbReference type="NCBI Taxonomy" id="67767"/>
    <lineage>
        <taxon>Eukaryota</taxon>
        <taxon>Metazoa</taxon>
        <taxon>Ecdysozoa</taxon>
        <taxon>Arthropoda</taxon>
        <taxon>Hexapoda</taxon>
        <taxon>Insecta</taxon>
        <taxon>Pterygota</taxon>
        <taxon>Neoptera</taxon>
        <taxon>Endopterygota</taxon>
        <taxon>Hymenoptera</taxon>
        <taxon>Apocrita</taxon>
        <taxon>Aculeata</taxon>
        <taxon>Formicoidea</taxon>
        <taxon>Formicidae</taxon>
        <taxon>Formicinae</taxon>
        <taxon>Lasius</taxon>
        <taxon>Lasius</taxon>
    </lineage>
</organism>
<keyword evidence="2" id="KW-0695">RNA-directed DNA polymerase</keyword>
<dbReference type="AlphaFoldDB" id="A0A0J7K9E7"/>